<comment type="caution">
    <text evidence="1">The sequence shown here is derived from an EMBL/GenBank/DDBJ whole genome shotgun (WGS) entry which is preliminary data.</text>
</comment>
<accession>A0A368GRW8</accession>
<dbReference type="EMBL" id="JOJR01000067">
    <property type="protein sequence ID" value="RCN47122.1"/>
    <property type="molecule type" value="Genomic_DNA"/>
</dbReference>
<proteinExistence type="predicted"/>
<protein>
    <submittedName>
        <fullName evidence="1">Uncharacterized protein</fullName>
    </submittedName>
</protein>
<evidence type="ECO:0000313" key="1">
    <source>
        <dbReference type="EMBL" id="RCN47122.1"/>
    </source>
</evidence>
<sequence length="78" mass="8258">MASTHEDRLSIGEGSHSEVSLAKLLSAADLMRSLPYSNADTSSDDVLGSEVSETATILSHYSAMALIIDLANSVIIDY</sequence>
<evidence type="ECO:0000313" key="2">
    <source>
        <dbReference type="Proteomes" id="UP000252519"/>
    </source>
</evidence>
<gene>
    <name evidence="1" type="ORF">ANCCAN_06846</name>
</gene>
<reference evidence="1 2" key="1">
    <citation type="submission" date="2014-10" db="EMBL/GenBank/DDBJ databases">
        <title>Draft genome of the hookworm Ancylostoma caninum.</title>
        <authorList>
            <person name="Mitreva M."/>
        </authorList>
    </citation>
    <scope>NUCLEOTIDE SEQUENCE [LARGE SCALE GENOMIC DNA]</scope>
    <source>
        <strain evidence="1 2">Baltimore</strain>
    </source>
</reference>
<name>A0A368GRW8_ANCCA</name>
<keyword evidence="2" id="KW-1185">Reference proteome</keyword>
<dbReference type="Proteomes" id="UP000252519">
    <property type="component" value="Unassembled WGS sequence"/>
</dbReference>
<organism evidence="1 2">
    <name type="scientific">Ancylostoma caninum</name>
    <name type="common">Dog hookworm</name>
    <dbReference type="NCBI Taxonomy" id="29170"/>
    <lineage>
        <taxon>Eukaryota</taxon>
        <taxon>Metazoa</taxon>
        <taxon>Ecdysozoa</taxon>
        <taxon>Nematoda</taxon>
        <taxon>Chromadorea</taxon>
        <taxon>Rhabditida</taxon>
        <taxon>Rhabditina</taxon>
        <taxon>Rhabditomorpha</taxon>
        <taxon>Strongyloidea</taxon>
        <taxon>Ancylostomatidae</taxon>
        <taxon>Ancylostomatinae</taxon>
        <taxon>Ancylostoma</taxon>
    </lineage>
</organism>
<dbReference type="AlphaFoldDB" id="A0A368GRW8"/>